<dbReference type="InterPro" id="IPR002146">
    <property type="entry name" value="ATP_synth_b/b'su_bac/chlpt"/>
</dbReference>
<evidence type="ECO:0000256" key="6">
    <source>
        <dbReference type="ARBA" id="ARBA00022692"/>
    </source>
</evidence>
<comment type="similarity">
    <text evidence="2 15 16">Belongs to the ATPase B chain family.</text>
</comment>
<reference evidence="18 20" key="1">
    <citation type="submission" date="2015-09" db="EMBL/GenBank/DDBJ databases">
        <title>Identification and resolution of microdiversity through metagenomic sequencing of parallel consortia.</title>
        <authorList>
            <person name="Nelson W.C."/>
            <person name="Romine M.F."/>
            <person name="Lindemann S.R."/>
        </authorList>
    </citation>
    <scope>NUCLEOTIDE SEQUENCE [LARGE SCALE GENOMIC DNA]</scope>
    <source>
        <strain evidence="18">HL-109</strain>
    </source>
</reference>
<dbReference type="EMBL" id="FMBM01000002">
    <property type="protein sequence ID" value="SCC80202.1"/>
    <property type="molecule type" value="Genomic_DNA"/>
</dbReference>
<dbReference type="Proteomes" id="UP000050497">
    <property type="component" value="Unassembled WGS sequence"/>
</dbReference>
<dbReference type="STRING" id="1653334.GA0071312_1348"/>
<feature type="transmembrane region" description="Helical" evidence="15">
    <location>
        <begin position="6"/>
        <end position="24"/>
    </location>
</feature>
<keyword evidence="17" id="KW-0175">Coiled coil</keyword>
<evidence type="ECO:0000256" key="2">
    <source>
        <dbReference type="ARBA" id="ARBA00005513"/>
    </source>
</evidence>
<evidence type="ECO:0000313" key="18">
    <source>
        <dbReference type="EMBL" id="KPQ11712.1"/>
    </source>
</evidence>
<keyword evidence="8 15" id="KW-1133">Transmembrane helix</keyword>
<evidence type="ECO:0000256" key="4">
    <source>
        <dbReference type="ARBA" id="ARBA00022475"/>
    </source>
</evidence>
<evidence type="ECO:0000256" key="14">
    <source>
        <dbReference type="ARBA" id="ARBA00025830"/>
    </source>
</evidence>
<comment type="subcellular location">
    <subcellularLocation>
        <location evidence="1">Cell inner membrane</location>
        <topology evidence="1">Single-pass membrane protein</topology>
    </subcellularLocation>
    <subcellularLocation>
        <location evidence="15">Cell membrane</location>
        <topology evidence="15">Single-pass membrane protein</topology>
    </subcellularLocation>
</comment>
<proteinExistence type="inferred from homology"/>
<dbReference type="EMBL" id="LJSX01000006">
    <property type="protein sequence ID" value="KPQ11712.1"/>
    <property type="molecule type" value="Genomic_DNA"/>
</dbReference>
<evidence type="ECO:0000256" key="3">
    <source>
        <dbReference type="ARBA" id="ARBA00022448"/>
    </source>
</evidence>
<dbReference type="GO" id="GO:0045259">
    <property type="term" value="C:proton-transporting ATP synthase complex"/>
    <property type="evidence" value="ECO:0007669"/>
    <property type="project" value="UniProtKB-KW"/>
</dbReference>
<name>A0A0P8A9E2_9HYPH</name>
<comment type="subunit">
    <text evidence="14 15">F-type ATPases have 2 components, F(1) - the catalytic core - and F(0) - the membrane proton channel. F(1) has five subunits: alpha(3), beta(3), gamma(1), delta(1), epsilon(1). F(0) has three main subunits: a(1), b(2) and c(10-14). The alpha and beta chains form an alternating ring which encloses part of the gamma chain. F(1) is attached to F(0) by a central stalk formed by the gamma and epsilon chains, while a peripheral stalk is formed by the delta and b chains.</text>
</comment>
<evidence type="ECO:0000313" key="20">
    <source>
        <dbReference type="Proteomes" id="UP000050497"/>
    </source>
</evidence>
<evidence type="ECO:0000256" key="13">
    <source>
        <dbReference type="ARBA" id="ARBA00025614"/>
    </source>
</evidence>
<evidence type="ECO:0000256" key="7">
    <source>
        <dbReference type="ARBA" id="ARBA00022781"/>
    </source>
</evidence>
<dbReference type="Proteomes" id="UP000182800">
    <property type="component" value="Unassembled WGS sequence"/>
</dbReference>
<keyword evidence="11 15" id="KW-0066">ATP synthesis</keyword>
<reference evidence="19 21" key="2">
    <citation type="submission" date="2016-08" db="EMBL/GenBank/DDBJ databases">
        <authorList>
            <person name="Varghese N."/>
            <person name="Submissions Spin"/>
        </authorList>
    </citation>
    <scope>NUCLEOTIDE SEQUENCE [LARGE SCALE GENOMIC DNA]</scope>
    <source>
        <strain evidence="19 21">HL-109</strain>
    </source>
</reference>
<evidence type="ECO:0000256" key="8">
    <source>
        <dbReference type="ARBA" id="ARBA00022989"/>
    </source>
</evidence>
<keyword evidence="3 15" id="KW-0813">Transport</keyword>
<keyword evidence="9 15" id="KW-0406">Ion transport</keyword>
<dbReference type="GO" id="GO:0046961">
    <property type="term" value="F:proton-transporting ATPase activity, rotational mechanism"/>
    <property type="evidence" value="ECO:0007669"/>
    <property type="project" value="TreeGrafter"/>
</dbReference>
<evidence type="ECO:0000256" key="1">
    <source>
        <dbReference type="ARBA" id="ARBA00004377"/>
    </source>
</evidence>
<gene>
    <name evidence="15 18" type="primary">atpF</name>
    <name evidence="19" type="ORF">GA0071312_1348</name>
    <name evidence="18" type="ORF">HLUCCO17_05860</name>
</gene>
<keyword evidence="21" id="KW-1185">Reference proteome</keyword>
<evidence type="ECO:0000256" key="17">
    <source>
        <dbReference type="SAM" id="Coils"/>
    </source>
</evidence>
<evidence type="ECO:0000256" key="9">
    <source>
        <dbReference type="ARBA" id="ARBA00023065"/>
    </source>
</evidence>
<evidence type="ECO:0000313" key="19">
    <source>
        <dbReference type="EMBL" id="SCC80202.1"/>
    </source>
</evidence>
<dbReference type="PANTHER" id="PTHR33445">
    <property type="entry name" value="ATP SYNTHASE SUBUNIT B', CHLOROPLASTIC"/>
    <property type="match status" value="1"/>
</dbReference>
<evidence type="ECO:0000256" key="15">
    <source>
        <dbReference type="HAMAP-Rule" id="MF_01398"/>
    </source>
</evidence>
<keyword evidence="5 15" id="KW-0138">CF(0)</keyword>
<dbReference type="GO" id="GO:0046933">
    <property type="term" value="F:proton-transporting ATP synthase activity, rotational mechanism"/>
    <property type="evidence" value="ECO:0007669"/>
    <property type="project" value="UniProtKB-UniRule"/>
</dbReference>
<dbReference type="HAMAP" id="MF_01398">
    <property type="entry name" value="ATP_synth_b_bprime"/>
    <property type="match status" value="1"/>
</dbReference>
<evidence type="ECO:0000256" key="5">
    <source>
        <dbReference type="ARBA" id="ARBA00022547"/>
    </source>
</evidence>
<dbReference type="AlphaFoldDB" id="A0A0P8A9E2"/>
<dbReference type="OrthoDB" id="8479836at2"/>
<protein>
    <recommendedName>
        <fullName evidence="15">ATP synthase subunit b</fullName>
    </recommendedName>
    <alternativeName>
        <fullName evidence="15">ATP synthase F(0) sector subunit b</fullName>
    </alternativeName>
    <alternativeName>
        <fullName evidence="15">ATPase subunit I</fullName>
    </alternativeName>
    <alternativeName>
        <fullName evidence="15">F-type ATPase subunit b</fullName>
        <shortName evidence="15">F-ATPase subunit b</shortName>
    </alternativeName>
</protein>
<dbReference type="RefSeq" id="WP_074444323.1">
    <property type="nucleotide sequence ID" value="NZ_FMBM01000002.1"/>
</dbReference>
<keyword evidence="4 15" id="KW-1003">Cell membrane</keyword>
<comment type="caution">
    <text evidence="18">The sequence shown here is derived from an EMBL/GenBank/DDBJ whole genome shotgun (WGS) entry which is preliminary data.</text>
</comment>
<dbReference type="PANTHER" id="PTHR33445:SF1">
    <property type="entry name" value="ATP SYNTHASE SUBUNIT B"/>
    <property type="match status" value="1"/>
</dbReference>
<keyword evidence="7 15" id="KW-0375">Hydrogen ion transport</keyword>
<evidence type="ECO:0000313" key="21">
    <source>
        <dbReference type="Proteomes" id="UP000182800"/>
    </source>
</evidence>
<dbReference type="InterPro" id="IPR050059">
    <property type="entry name" value="ATP_synthase_B_chain"/>
</dbReference>
<feature type="coiled-coil region" evidence="17">
    <location>
        <begin position="40"/>
        <end position="103"/>
    </location>
</feature>
<dbReference type="CDD" id="cd06503">
    <property type="entry name" value="ATP-synt_Fo_b"/>
    <property type="match status" value="1"/>
</dbReference>
<sequence>MSALLANTYFWQTLGTLLLIWLLFRFNVFQKVGGGLDKRAERISAELEEARRLRAEAEALLLEYERKRERAESEATEIVNAAREEAERISREAEARLTDFIARRTASAESKIAQAEEQAMIEVRDAAIASAVKASETVLRGSVQGPLGDELIKQGLQDTRRTLS</sequence>
<organism evidence="18 20">
    <name type="scientific">Saliniramus fredricksonii</name>
    <dbReference type="NCBI Taxonomy" id="1653334"/>
    <lineage>
        <taxon>Bacteria</taxon>
        <taxon>Pseudomonadati</taxon>
        <taxon>Pseudomonadota</taxon>
        <taxon>Alphaproteobacteria</taxon>
        <taxon>Hyphomicrobiales</taxon>
        <taxon>Salinarimonadaceae</taxon>
        <taxon>Saliniramus</taxon>
    </lineage>
</organism>
<keyword evidence="10 15" id="KW-0472">Membrane</keyword>
<dbReference type="GO" id="GO:0005886">
    <property type="term" value="C:plasma membrane"/>
    <property type="evidence" value="ECO:0007669"/>
    <property type="project" value="UniProtKB-SubCell"/>
</dbReference>
<dbReference type="Pfam" id="PF00430">
    <property type="entry name" value="ATP-synt_B"/>
    <property type="match status" value="1"/>
</dbReference>
<comment type="function">
    <text evidence="12 15">F(1)F(0) ATP synthase produces ATP from ADP in the presence of a proton or sodium gradient. F-type ATPases consist of two structural domains, F(1) containing the extramembraneous catalytic core and F(0) containing the membrane proton channel, linked together by a central stalk and a peripheral stalk. During catalysis, ATP synthesis in the catalytic domain of F(1) is coupled via a rotary mechanism of the central stalk subunits to proton translocation.</text>
</comment>
<keyword evidence="6 15" id="KW-0812">Transmembrane</keyword>
<comment type="function">
    <text evidence="13">Component of the F(0) channel, it forms part of the peripheral stalk, linking F(1) to F(0). The b'-subunit is a diverged and duplicated form of b found in plants and photosynthetic bacteria.</text>
</comment>
<evidence type="ECO:0000256" key="16">
    <source>
        <dbReference type="RuleBase" id="RU003848"/>
    </source>
</evidence>
<accession>A0A0P8A9E2</accession>
<evidence type="ECO:0000256" key="12">
    <source>
        <dbReference type="ARBA" id="ARBA00025198"/>
    </source>
</evidence>
<evidence type="ECO:0000256" key="10">
    <source>
        <dbReference type="ARBA" id="ARBA00023136"/>
    </source>
</evidence>
<evidence type="ECO:0000256" key="11">
    <source>
        <dbReference type="ARBA" id="ARBA00023310"/>
    </source>
</evidence>